<dbReference type="EMBL" id="FNOY01000022">
    <property type="protein sequence ID" value="SDY19113.1"/>
    <property type="molecule type" value="Genomic_DNA"/>
</dbReference>
<evidence type="ECO:0000256" key="3">
    <source>
        <dbReference type="ARBA" id="ARBA00022692"/>
    </source>
</evidence>
<dbReference type="PANTHER" id="PTHR30250">
    <property type="entry name" value="PST FAMILY PREDICTED COLANIC ACID TRANSPORTER"/>
    <property type="match status" value="1"/>
</dbReference>
<feature type="transmembrane region" description="Helical" evidence="6">
    <location>
        <begin position="351"/>
        <end position="372"/>
    </location>
</feature>
<dbReference type="PANTHER" id="PTHR30250:SF31">
    <property type="entry name" value="INNER MEMBRANE PROTEIN YGHQ"/>
    <property type="match status" value="1"/>
</dbReference>
<feature type="transmembrane region" description="Helical" evidence="6">
    <location>
        <begin position="438"/>
        <end position="461"/>
    </location>
</feature>
<proteinExistence type="predicted"/>
<evidence type="ECO:0000313" key="7">
    <source>
        <dbReference type="EMBL" id="SDY19113.1"/>
    </source>
</evidence>
<dbReference type="RefSeq" id="WP_090413661.1">
    <property type="nucleotide sequence ID" value="NZ_FNOY01000022.1"/>
</dbReference>
<evidence type="ECO:0000256" key="1">
    <source>
        <dbReference type="ARBA" id="ARBA00004651"/>
    </source>
</evidence>
<dbReference type="OrthoDB" id="8538786at2"/>
<dbReference type="AlphaFoldDB" id="A0A1H3HUE2"/>
<feature type="transmembrane region" description="Helical" evidence="6">
    <location>
        <begin position="39"/>
        <end position="57"/>
    </location>
</feature>
<accession>A0A1H3HUE2</accession>
<feature type="transmembrane region" description="Helical" evidence="6">
    <location>
        <begin position="139"/>
        <end position="160"/>
    </location>
</feature>
<feature type="transmembrane region" description="Helical" evidence="6">
    <location>
        <begin position="205"/>
        <end position="225"/>
    </location>
</feature>
<evidence type="ECO:0000256" key="6">
    <source>
        <dbReference type="SAM" id="Phobius"/>
    </source>
</evidence>
<keyword evidence="2" id="KW-1003">Cell membrane</keyword>
<evidence type="ECO:0000256" key="4">
    <source>
        <dbReference type="ARBA" id="ARBA00022989"/>
    </source>
</evidence>
<feature type="transmembrane region" description="Helical" evidence="6">
    <location>
        <begin position="412"/>
        <end position="432"/>
    </location>
</feature>
<dbReference type="InterPro" id="IPR050833">
    <property type="entry name" value="Poly_Biosynth_Transport"/>
</dbReference>
<protein>
    <submittedName>
        <fullName evidence="7">Membrane protein involved in the export of O-antigen and teichoic acid</fullName>
    </submittedName>
</protein>
<gene>
    <name evidence="7" type="ORF">SAMN05421881_102213</name>
</gene>
<reference evidence="7 8" key="1">
    <citation type="submission" date="2016-10" db="EMBL/GenBank/DDBJ databases">
        <authorList>
            <person name="de Groot N.N."/>
        </authorList>
    </citation>
    <scope>NUCLEOTIDE SEQUENCE [LARGE SCALE GENOMIC DNA]</scope>
    <source>
        <strain evidence="7 8">Nm1</strain>
    </source>
</reference>
<feature type="transmembrane region" description="Helical" evidence="6">
    <location>
        <begin position="286"/>
        <end position="307"/>
    </location>
</feature>
<feature type="transmembrane region" description="Helical" evidence="6">
    <location>
        <begin position="245"/>
        <end position="265"/>
    </location>
</feature>
<dbReference type="Proteomes" id="UP000198640">
    <property type="component" value="Unassembled WGS sequence"/>
</dbReference>
<name>A0A1H3HUE2_9PROT</name>
<evidence type="ECO:0000256" key="5">
    <source>
        <dbReference type="ARBA" id="ARBA00023136"/>
    </source>
</evidence>
<comment type="subcellular location">
    <subcellularLocation>
        <location evidence="1">Cell membrane</location>
        <topology evidence="1">Multi-pass membrane protein</topology>
    </subcellularLocation>
</comment>
<evidence type="ECO:0000313" key="8">
    <source>
        <dbReference type="Proteomes" id="UP000198640"/>
    </source>
</evidence>
<dbReference type="GO" id="GO:0005886">
    <property type="term" value="C:plasma membrane"/>
    <property type="evidence" value="ECO:0007669"/>
    <property type="project" value="UniProtKB-SubCell"/>
</dbReference>
<keyword evidence="5 6" id="KW-0472">Membrane</keyword>
<feature type="transmembrane region" description="Helical" evidence="6">
    <location>
        <begin position="7"/>
        <end position="27"/>
    </location>
</feature>
<keyword evidence="8" id="KW-1185">Reference proteome</keyword>
<feature type="transmembrane region" description="Helical" evidence="6">
    <location>
        <begin position="378"/>
        <end position="400"/>
    </location>
</feature>
<evidence type="ECO:0000256" key="2">
    <source>
        <dbReference type="ARBA" id="ARBA00022475"/>
    </source>
</evidence>
<feature type="transmembrane region" description="Helical" evidence="6">
    <location>
        <begin position="319"/>
        <end position="339"/>
    </location>
</feature>
<organism evidence="7 8">
    <name type="scientific">Nitrosomonas halophila</name>
    <dbReference type="NCBI Taxonomy" id="44576"/>
    <lineage>
        <taxon>Bacteria</taxon>
        <taxon>Pseudomonadati</taxon>
        <taxon>Pseudomonadota</taxon>
        <taxon>Betaproteobacteria</taxon>
        <taxon>Nitrosomonadales</taxon>
        <taxon>Nitrosomonadaceae</taxon>
        <taxon>Nitrosomonas</taxon>
    </lineage>
</organism>
<dbReference type="Pfam" id="PF13440">
    <property type="entry name" value="Polysacc_synt_3"/>
    <property type="match status" value="1"/>
</dbReference>
<keyword evidence="4 6" id="KW-1133">Transmembrane helix</keyword>
<dbReference type="STRING" id="44576.SAMN05421881_102213"/>
<keyword evidence="3 6" id="KW-0812">Transmembrane</keyword>
<feature type="transmembrane region" description="Helical" evidence="6">
    <location>
        <begin position="78"/>
        <end position="102"/>
    </location>
</feature>
<sequence>MLLRHSIAYLLARGGPGLVNFAALAIYTRLLNPDEYGRYALVIAGISFFNVVFFQWLRSSLLRFLPSHLTNPNPVLGTLLCAFAGIVFLTGLLGATIVLLSAETTWKNLIALAIPLLWMHAWIELNLELARSSLQPRRYGTVATTKAVSALVLGVCFVMWGLGEFGPLLGMLAALLIVGLIWGWKPWTKAFTQPSNQLFMSFLKYGMPLTATFALGYIISTSDRFLVVYFLDEAAAGLYSAAYDLGSHTLIILLSTINLAAYPLAVRALEQHGVAAAQAQLRRNAILLLSIGLPSIAGFMLLSSHIADIVLGADFREQAASLLPWVAISVLFAGFRAYYFDLAFQLGRRTIIQTWIVAAAAGTNLVLNILLIPEFGVLGAAYATAIAYGLALLLSGLISLKYFQLPLPWQDALKILLSTILMVLVLSPTLAYSGLLVLLGQVVLGVVTFGCAVLAIDAGGYRSEVLRRYFS</sequence>
<feature type="transmembrane region" description="Helical" evidence="6">
    <location>
        <begin position="166"/>
        <end position="184"/>
    </location>
</feature>